<evidence type="ECO:0000313" key="1">
    <source>
        <dbReference type="EMBL" id="MFM9328411.1"/>
    </source>
</evidence>
<gene>
    <name evidence="1" type="ORF">ACI1P1_08945</name>
</gene>
<accession>A0ACC7NXH8</accession>
<dbReference type="EC" id="2.7.13.3" evidence="1"/>
<keyword evidence="2" id="KW-1185">Reference proteome</keyword>
<keyword evidence="1" id="KW-0808">Transferase</keyword>
<dbReference type="Proteomes" id="UP001631969">
    <property type="component" value="Unassembled WGS sequence"/>
</dbReference>
<sequence>MIIGPFLAVGWISSSKTSATIQDEVGKTMLQLVKQNHAMMENTLISVRDKTITFLDNYFFSNPSQLAFWTNISTMGELTEADAILGRWSSDGTEYALYLKEENMLPVDATTKSKGIIYLSGNEEEYPPWAEATLTEKGAGVVRLTSTSSGLPTVSFTRTILHPEKYEETLGFLAVSKLEVLLMKNMIAVQLPKDAAIFLYDSRGELLMQYGEGTLLPGELPGSLGSQESGFSYASGSHAHLYAVSYENGFGTRLVYKIPLASITGNQTQFQRTITVMLGVYLLFVLLFVLYLIRDIIKPLGKLVMFTRVYEPGQRLPFDTSLPRQRTDEFGLLYQAFIRMTQRLDQSIEENYGMQIKQKEQELSALHSQITPHLLYNTLDSIYWYALGSGNQDVGSMVKDLSKLLRIGLSKGKSIITVSEELEHVQAYIRLQMKRYPGVLEVFWEIEEGVESCMVPKVVIQPLVENAIFHGVQSMDGEGQLWLRVRRQGEQLHILVEDNGFIPVDLAKLRQIVDGTLRDKGYGIRNVHQRIQLHYGEAYGLEYRLRPEGGLIASIVVPVQIKD</sequence>
<proteinExistence type="predicted"/>
<comment type="caution">
    <text evidence="1">The sequence shown here is derived from an EMBL/GenBank/DDBJ whole genome shotgun (WGS) entry which is preliminary data.</text>
</comment>
<protein>
    <submittedName>
        <fullName evidence="1">Sensor histidine kinase</fullName>
        <ecNumber evidence="1">2.7.13.3</ecNumber>
    </submittedName>
</protein>
<dbReference type="EMBL" id="JBJURJ010000005">
    <property type="protein sequence ID" value="MFM9328411.1"/>
    <property type="molecule type" value="Genomic_DNA"/>
</dbReference>
<keyword evidence="1" id="KW-0418">Kinase</keyword>
<organism evidence="1 2">
    <name type="scientific">Paenibacillus mesotrionivorans</name>
    <dbReference type="NCBI Taxonomy" id="3160968"/>
    <lineage>
        <taxon>Bacteria</taxon>
        <taxon>Bacillati</taxon>
        <taxon>Bacillota</taxon>
        <taxon>Bacilli</taxon>
        <taxon>Bacillales</taxon>
        <taxon>Paenibacillaceae</taxon>
        <taxon>Paenibacillus</taxon>
    </lineage>
</organism>
<name>A0ACC7NXH8_9BACL</name>
<evidence type="ECO:0000313" key="2">
    <source>
        <dbReference type="Proteomes" id="UP001631969"/>
    </source>
</evidence>
<reference evidence="1" key="1">
    <citation type="submission" date="2024-12" db="EMBL/GenBank/DDBJ databases">
        <authorList>
            <person name="Wu N."/>
        </authorList>
    </citation>
    <scope>NUCLEOTIDE SEQUENCE</scope>
    <source>
        <strain evidence="1">P15</strain>
    </source>
</reference>